<feature type="transmembrane region" description="Helical" evidence="5">
    <location>
        <begin position="201"/>
        <end position="226"/>
    </location>
</feature>
<gene>
    <name evidence="7" type="ORF">GA0070563_11051</name>
</gene>
<feature type="transmembrane region" description="Helical" evidence="5">
    <location>
        <begin position="270"/>
        <end position="289"/>
    </location>
</feature>
<dbReference type="Pfam" id="PF01699">
    <property type="entry name" value="Na_Ca_ex"/>
    <property type="match status" value="2"/>
</dbReference>
<dbReference type="Proteomes" id="UP000183585">
    <property type="component" value="Unassembled WGS sequence"/>
</dbReference>
<evidence type="ECO:0000256" key="5">
    <source>
        <dbReference type="SAM" id="Phobius"/>
    </source>
</evidence>
<feature type="domain" description="Sodium/calcium exchanger membrane region" evidence="6">
    <location>
        <begin position="172"/>
        <end position="313"/>
    </location>
</feature>
<name>A0A1C4ZVS1_9ACTN</name>
<organism evidence="7 8">
    <name type="scientific">Micromonospora carbonacea</name>
    <dbReference type="NCBI Taxonomy" id="47853"/>
    <lineage>
        <taxon>Bacteria</taxon>
        <taxon>Bacillati</taxon>
        <taxon>Actinomycetota</taxon>
        <taxon>Actinomycetes</taxon>
        <taxon>Micromonosporales</taxon>
        <taxon>Micromonosporaceae</taxon>
        <taxon>Micromonospora</taxon>
    </lineage>
</organism>
<dbReference type="InterPro" id="IPR004837">
    <property type="entry name" value="NaCa_Exmemb"/>
</dbReference>
<keyword evidence="4 5" id="KW-0472">Membrane</keyword>
<evidence type="ECO:0000313" key="7">
    <source>
        <dbReference type="EMBL" id="SCF37045.1"/>
    </source>
</evidence>
<keyword evidence="8" id="KW-1185">Reference proteome</keyword>
<feature type="transmembrane region" description="Helical" evidence="5">
    <location>
        <begin position="122"/>
        <end position="139"/>
    </location>
</feature>
<dbReference type="GO" id="GO:0016020">
    <property type="term" value="C:membrane"/>
    <property type="evidence" value="ECO:0007669"/>
    <property type="project" value="UniProtKB-SubCell"/>
</dbReference>
<evidence type="ECO:0000259" key="6">
    <source>
        <dbReference type="Pfam" id="PF01699"/>
    </source>
</evidence>
<keyword evidence="3 5" id="KW-1133">Transmembrane helix</keyword>
<dbReference type="AlphaFoldDB" id="A0A1C4ZVS1"/>
<protein>
    <submittedName>
        <fullName evidence="7">Cation:H+ antiporter</fullName>
    </submittedName>
</protein>
<proteinExistence type="predicted"/>
<evidence type="ECO:0000313" key="8">
    <source>
        <dbReference type="Proteomes" id="UP000183585"/>
    </source>
</evidence>
<sequence length="324" mass="33617">MSSILLFIIGAALLIFSAEKLISYLVGAASGLRVSVFLLAIIFTGIEFDDVAFGVALNLEDLSGVALGTVFGTAISMIGVVLALAAIISPTRIAVPGRYLALFAAAPLVLIPFLVLGPLTPLYGVPLLLLFGLFLGYVARRELRTGAPTTGRTPFVVPMPFDRARPLPGWAAIGLAVVALVGLVVGAAMTSIGTEGLLEEFRIAGALFGATIATLVLTLEDVLLTVEPTRRGAADIGIANVVGSVVFGVTGKLGIILLAGGSIVVDDGVLAWHLPVLVGMTALAACFLSTGRLRRWHGYVLLATYVAYWVVSFAVFGEAPVEAD</sequence>
<feature type="domain" description="Sodium/calcium exchanger membrane region" evidence="6">
    <location>
        <begin position="3"/>
        <end position="138"/>
    </location>
</feature>
<dbReference type="RefSeq" id="WP_074476308.1">
    <property type="nucleotide sequence ID" value="NZ_FMCT01000010.1"/>
</dbReference>
<feature type="transmembrane region" description="Helical" evidence="5">
    <location>
        <begin position="296"/>
        <end position="316"/>
    </location>
</feature>
<dbReference type="Gene3D" id="1.20.1420.30">
    <property type="entry name" value="NCX, central ion-binding region"/>
    <property type="match status" value="1"/>
</dbReference>
<feature type="transmembrane region" description="Helical" evidence="5">
    <location>
        <begin position="169"/>
        <end position="189"/>
    </location>
</feature>
<keyword evidence="2 5" id="KW-0812">Transmembrane</keyword>
<evidence type="ECO:0000256" key="2">
    <source>
        <dbReference type="ARBA" id="ARBA00022692"/>
    </source>
</evidence>
<evidence type="ECO:0000256" key="4">
    <source>
        <dbReference type="ARBA" id="ARBA00023136"/>
    </source>
</evidence>
<evidence type="ECO:0000256" key="3">
    <source>
        <dbReference type="ARBA" id="ARBA00022989"/>
    </source>
</evidence>
<feature type="transmembrane region" description="Helical" evidence="5">
    <location>
        <begin position="65"/>
        <end position="87"/>
    </location>
</feature>
<accession>A0A1C4ZVS1</accession>
<feature type="transmembrane region" description="Helical" evidence="5">
    <location>
        <begin position="99"/>
        <end position="116"/>
    </location>
</feature>
<evidence type="ECO:0000256" key="1">
    <source>
        <dbReference type="ARBA" id="ARBA00004141"/>
    </source>
</evidence>
<reference evidence="8" key="1">
    <citation type="submission" date="2016-06" db="EMBL/GenBank/DDBJ databases">
        <authorList>
            <person name="Varghese N."/>
            <person name="Submissions Spin"/>
        </authorList>
    </citation>
    <scope>NUCLEOTIDE SEQUENCE [LARGE SCALE GENOMIC DNA]</scope>
    <source>
        <strain evidence="8">DSM 43168</strain>
    </source>
</reference>
<dbReference type="EMBL" id="FMCT01000010">
    <property type="protein sequence ID" value="SCF37045.1"/>
    <property type="molecule type" value="Genomic_DNA"/>
</dbReference>
<dbReference type="InterPro" id="IPR044880">
    <property type="entry name" value="NCX_ion-bd_dom_sf"/>
</dbReference>
<comment type="subcellular location">
    <subcellularLocation>
        <location evidence="1">Membrane</location>
        <topology evidence="1">Multi-pass membrane protein</topology>
    </subcellularLocation>
</comment>
<feature type="transmembrane region" description="Helical" evidence="5">
    <location>
        <begin position="238"/>
        <end position="264"/>
    </location>
</feature>
<dbReference type="GO" id="GO:0055085">
    <property type="term" value="P:transmembrane transport"/>
    <property type="evidence" value="ECO:0007669"/>
    <property type="project" value="InterPro"/>
</dbReference>